<comment type="caution">
    <text evidence="2">The sequence shown here is derived from an EMBL/GenBank/DDBJ whole genome shotgun (WGS) entry which is preliminary data.</text>
</comment>
<feature type="region of interest" description="Disordered" evidence="1">
    <location>
        <begin position="1"/>
        <end position="36"/>
    </location>
</feature>
<evidence type="ECO:0000313" key="3">
    <source>
        <dbReference type="Proteomes" id="UP001611397"/>
    </source>
</evidence>
<evidence type="ECO:0000256" key="1">
    <source>
        <dbReference type="SAM" id="MobiDB-lite"/>
    </source>
</evidence>
<gene>
    <name evidence="2" type="ORF">ACH49L_07160</name>
</gene>
<organism evidence="2 3">
    <name type="scientific">Streptomyces olivaceoviridis</name>
    <name type="common">Streptomyces corchorusii</name>
    <dbReference type="NCBI Taxonomy" id="1921"/>
    <lineage>
        <taxon>Bacteria</taxon>
        <taxon>Bacillati</taxon>
        <taxon>Actinomycetota</taxon>
        <taxon>Actinomycetes</taxon>
        <taxon>Kitasatosporales</taxon>
        <taxon>Streptomycetaceae</taxon>
        <taxon>Streptomyces</taxon>
    </lineage>
</organism>
<proteinExistence type="predicted"/>
<name>A0ABW7V5K2_STROI</name>
<accession>A0ABW7V5K2</accession>
<dbReference type="Proteomes" id="UP001611397">
    <property type="component" value="Unassembled WGS sequence"/>
</dbReference>
<sequence length="199" mass="21089">MAAESGGSRPSHGASLPPRHERRRPGPARTWDSGTASVYRRRDKKLLWSANVPDYPHAIERAPGTGVVVVAGRSKGPGGSDAKGRSLHVFRSTGGHSGSLVRAGAPIPFHQAHGLLRDPRRERMWAAGGSGLGAYRIVTTASSARPVEDAARRLTGFHHPHGLQPDHQHAGRLLVTDTGGVYAVAPRRCGGRPCAHAGR</sequence>
<dbReference type="SUPFAM" id="SSF63825">
    <property type="entry name" value="YWTD domain"/>
    <property type="match status" value="1"/>
</dbReference>
<reference evidence="2 3" key="1">
    <citation type="submission" date="2024-10" db="EMBL/GenBank/DDBJ databases">
        <title>The Natural Products Discovery Center: Release of the First 8490 Sequenced Strains for Exploring Actinobacteria Biosynthetic Diversity.</title>
        <authorList>
            <person name="Kalkreuter E."/>
            <person name="Kautsar S.A."/>
            <person name="Yang D."/>
            <person name="Bader C.D."/>
            <person name="Teijaro C.N."/>
            <person name="Fluegel L."/>
            <person name="Davis C.M."/>
            <person name="Simpson J.R."/>
            <person name="Lauterbach L."/>
            <person name="Steele A.D."/>
            <person name="Gui C."/>
            <person name="Meng S."/>
            <person name="Li G."/>
            <person name="Viehrig K."/>
            <person name="Ye F."/>
            <person name="Su P."/>
            <person name="Kiefer A.F."/>
            <person name="Nichols A."/>
            <person name="Cepeda A.J."/>
            <person name="Yan W."/>
            <person name="Fan B."/>
            <person name="Jiang Y."/>
            <person name="Adhikari A."/>
            <person name="Zheng C.-J."/>
            <person name="Schuster L."/>
            <person name="Cowan T.M."/>
            <person name="Smanski M.J."/>
            <person name="Chevrette M.G."/>
            <person name="De Carvalho L.P.S."/>
            <person name="Shen B."/>
        </authorList>
    </citation>
    <scope>NUCLEOTIDE SEQUENCE [LARGE SCALE GENOMIC DNA]</scope>
    <source>
        <strain evidence="2 3">NPDC020295</strain>
    </source>
</reference>
<evidence type="ECO:0000313" key="2">
    <source>
        <dbReference type="EMBL" id="MFI2155463.1"/>
    </source>
</evidence>
<protein>
    <submittedName>
        <fullName evidence="2">Uncharacterized protein</fullName>
    </submittedName>
</protein>
<dbReference type="RefSeq" id="WP_244218102.1">
    <property type="nucleotide sequence ID" value="NZ_JBIRUT010000002.1"/>
</dbReference>
<keyword evidence="3" id="KW-1185">Reference proteome</keyword>
<dbReference type="EMBL" id="JBIRWM010000002">
    <property type="protein sequence ID" value="MFI2155463.1"/>
    <property type="molecule type" value="Genomic_DNA"/>
</dbReference>